<keyword evidence="3" id="KW-1185">Reference proteome</keyword>
<reference evidence="2 3" key="1">
    <citation type="journal article" date="2019" name="Int. J. Syst. Evol. Microbiol.">
        <title>The Global Catalogue of Microorganisms (GCM) 10K type strain sequencing project: providing services to taxonomists for standard genome sequencing and annotation.</title>
        <authorList>
            <consortium name="The Broad Institute Genomics Platform"/>
            <consortium name="The Broad Institute Genome Sequencing Center for Infectious Disease"/>
            <person name="Wu L."/>
            <person name="Ma J."/>
        </authorList>
    </citation>
    <scope>NUCLEOTIDE SEQUENCE [LARGE SCALE GENOMIC DNA]</scope>
    <source>
        <strain evidence="2 3">JCM 13319</strain>
    </source>
</reference>
<sequence>MNASQALIAAVGPEDPGRLASPNESGAVRKAECGRTAEYFTAQPECSESLQSLYAK</sequence>
<feature type="region of interest" description="Disordered" evidence="1">
    <location>
        <begin position="1"/>
        <end position="26"/>
    </location>
</feature>
<proteinExistence type="predicted"/>
<evidence type="ECO:0000313" key="2">
    <source>
        <dbReference type="EMBL" id="GAA1538021.1"/>
    </source>
</evidence>
<evidence type="ECO:0000313" key="3">
    <source>
        <dbReference type="Proteomes" id="UP001501791"/>
    </source>
</evidence>
<comment type="caution">
    <text evidence="2">The sequence shown here is derived from an EMBL/GenBank/DDBJ whole genome shotgun (WGS) entry which is preliminary data.</text>
</comment>
<protein>
    <submittedName>
        <fullName evidence="2">Uncharacterized protein</fullName>
    </submittedName>
</protein>
<evidence type="ECO:0000256" key="1">
    <source>
        <dbReference type="SAM" id="MobiDB-lite"/>
    </source>
</evidence>
<dbReference type="Proteomes" id="UP001501791">
    <property type="component" value="Unassembled WGS sequence"/>
</dbReference>
<name>A0ABN2BDB0_9MICO</name>
<accession>A0ABN2BDB0</accession>
<gene>
    <name evidence="2" type="ORF">GCM10009691_11520</name>
</gene>
<organism evidence="2 3">
    <name type="scientific">Brevibacterium picturae</name>
    <dbReference type="NCBI Taxonomy" id="260553"/>
    <lineage>
        <taxon>Bacteria</taxon>
        <taxon>Bacillati</taxon>
        <taxon>Actinomycetota</taxon>
        <taxon>Actinomycetes</taxon>
        <taxon>Micrococcales</taxon>
        <taxon>Brevibacteriaceae</taxon>
        <taxon>Brevibacterium</taxon>
    </lineage>
</organism>
<dbReference type="EMBL" id="BAAALY010000004">
    <property type="protein sequence ID" value="GAA1538021.1"/>
    <property type="molecule type" value="Genomic_DNA"/>
</dbReference>